<organism evidence="1 2">
    <name type="scientific">Gossypium raimondii</name>
    <name type="common">Peruvian cotton</name>
    <name type="synonym">Gossypium klotzschianum subsp. raimondii</name>
    <dbReference type="NCBI Taxonomy" id="29730"/>
    <lineage>
        <taxon>Eukaryota</taxon>
        <taxon>Viridiplantae</taxon>
        <taxon>Streptophyta</taxon>
        <taxon>Embryophyta</taxon>
        <taxon>Tracheophyta</taxon>
        <taxon>Spermatophyta</taxon>
        <taxon>Magnoliopsida</taxon>
        <taxon>eudicotyledons</taxon>
        <taxon>Gunneridae</taxon>
        <taxon>Pentapetalae</taxon>
        <taxon>rosids</taxon>
        <taxon>malvids</taxon>
        <taxon>Malvales</taxon>
        <taxon>Malvaceae</taxon>
        <taxon>Malvoideae</taxon>
        <taxon>Gossypium</taxon>
    </lineage>
</organism>
<protein>
    <recommendedName>
        <fullName evidence="3">DUF4283 domain-containing protein</fullName>
    </recommendedName>
</protein>
<proteinExistence type="predicted"/>
<dbReference type="EMBL" id="JABEZZ010000013">
    <property type="protein sequence ID" value="MBA0602706.1"/>
    <property type="molecule type" value="Genomic_DNA"/>
</dbReference>
<comment type="caution">
    <text evidence="1">The sequence shown here is derived from an EMBL/GenBank/DDBJ whole genome shotgun (WGS) entry which is preliminary data.</text>
</comment>
<accession>A0A7J8QNE0</accession>
<dbReference type="AlphaFoldDB" id="A0A7J8QNE0"/>
<name>A0A7J8QNE0_GOSRA</name>
<evidence type="ECO:0000313" key="2">
    <source>
        <dbReference type="Proteomes" id="UP000593578"/>
    </source>
</evidence>
<gene>
    <name evidence="1" type="ORF">Gorai_002877</name>
</gene>
<evidence type="ECO:0008006" key="3">
    <source>
        <dbReference type="Google" id="ProtNLM"/>
    </source>
</evidence>
<sequence>MMDIENGYFLVKFQNKLDCEKALSEGLSECGYGMDQVP</sequence>
<reference evidence="1 2" key="1">
    <citation type="journal article" date="2019" name="Genome Biol. Evol.">
        <title>Insights into the evolution of the New World diploid cottons (Gossypium, subgenus Houzingenia) based on genome sequencing.</title>
        <authorList>
            <person name="Grover C.E."/>
            <person name="Arick M.A. 2nd"/>
            <person name="Thrash A."/>
            <person name="Conover J.L."/>
            <person name="Sanders W.S."/>
            <person name="Peterson D.G."/>
            <person name="Frelichowski J.E."/>
            <person name="Scheffler J.A."/>
            <person name="Scheffler B.E."/>
            <person name="Wendel J.F."/>
        </authorList>
    </citation>
    <scope>NUCLEOTIDE SEQUENCE [LARGE SCALE GENOMIC DNA]</scope>
    <source>
        <strain evidence="1">8</strain>
        <tissue evidence="1">Leaf</tissue>
    </source>
</reference>
<dbReference type="Proteomes" id="UP000593578">
    <property type="component" value="Unassembled WGS sequence"/>
</dbReference>
<evidence type="ECO:0000313" key="1">
    <source>
        <dbReference type="EMBL" id="MBA0602706.1"/>
    </source>
</evidence>